<dbReference type="PANTHER" id="PTHR43648">
    <property type="entry name" value="ELECTRON TRANSFER FLAVOPROTEIN BETA SUBUNIT LYSINE METHYLTRANSFERASE"/>
    <property type="match status" value="1"/>
</dbReference>
<dbReference type="STRING" id="1611254.A0A2G5VLF7"/>
<evidence type="ECO:0000256" key="4">
    <source>
        <dbReference type="ARBA" id="ARBA00041867"/>
    </source>
</evidence>
<proteinExistence type="inferred from homology"/>
<dbReference type="InterPro" id="IPR029063">
    <property type="entry name" value="SAM-dependent_MTases_sf"/>
</dbReference>
<dbReference type="Proteomes" id="UP000230233">
    <property type="component" value="Chromosome I"/>
</dbReference>
<dbReference type="EMBL" id="PDUG01000001">
    <property type="protein sequence ID" value="PIC52527.1"/>
    <property type="molecule type" value="Genomic_DNA"/>
</dbReference>
<dbReference type="Pfam" id="PF06325">
    <property type="entry name" value="PrmA"/>
    <property type="match status" value="1"/>
</dbReference>
<protein>
    <recommendedName>
        <fullName evidence="5">ETFB lysine methyltransferase</fullName>
    </recommendedName>
    <alternativeName>
        <fullName evidence="4">Protein N-lysine methyltransferase METTL20</fullName>
    </alternativeName>
</protein>
<keyword evidence="8" id="KW-1185">Reference proteome</keyword>
<evidence type="ECO:0000256" key="3">
    <source>
        <dbReference type="ARBA" id="ARBA00037932"/>
    </source>
</evidence>
<organism evidence="7 8">
    <name type="scientific">Caenorhabditis nigoni</name>
    <dbReference type="NCBI Taxonomy" id="1611254"/>
    <lineage>
        <taxon>Eukaryota</taxon>
        <taxon>Metazoa</taxon>
        <taxon>Ecdysozoa</taxon>
        <taxon>Nematoda</taxon>
        <taxon>Chromadorea</taxon>
        <taxon>Rhabditida</taxon>
        <taxon>Rhabditina</taxon>
        <taxon>Rhabditomorpha</taxon>
        <taxon>Rhabditoidea</taxon>
        <taxon>Rhabditidae</taxon>
        <taxon>Peloderinae</taxon>
        <taxon>Caenorhabditis</taxon>
    </lineage>
</organism>
<keyword evidence="2" id="KW-0808">Transferase</keyword>
<evidence type="ECO:0000256" key="2">
    <source>
        <dbReference type="ARBA" id="ARBA00022679"/>
    </source>
</evidence>
<dbReference type="AlphaFoldDB" id="A0A2G5VLF7"/>
<evidence type="ECO:0000256" key="1">
    <source>
        <dbReference type="ARBA" id="ARBA00022603"/>
    </source>
</evidence>
<dbReference type="GO" id="GO:0005759">
    <property type="term" value="C:mitochondrial matrix"/>
    <property type="evidence" value="ECO:0007669"/>
    <property type="project" value="TreeGrafter"/>
</dbReference>
<name>A0A2G5VLF7_9PELO</name>
<sequence length="496" mass="55918">MLQPSLHAASKWIIRNTLISNESLTPELKLRLITIASPLWMSTPDLCPLPDPYWAFYWPGGQGLSRYILDNKNSFRGSSILDFGTGCGSASMAASICGARKILANDIDKYALLSTKLNFRLNNLKDSKIHYSARNFLDDQKSSSVFFKGSDDQKKYILLGDMFYDSDFAEILFKWLKRMQDEHGTIVLVGDPDRHPLVESDYLKRYKTEFTKTQLAEYSLPGYVIKEHYGFNTAKVFELNFSKFISTMTGTLNELDSWFIDDIRRLGNPSNASSRSLTPSDTSESGLGSSMSPTSDRSQSPENAQPASAENNLLSPREVVGKTQCVQLDSQENYEDVDRETSDLDKEDVEAGSGHLAPPQSPVETDAHSGNTTYSFCSFQGYVPSTASPEACSPHPEDGSDPRIKLVRQLWTRMDEPVKRYLQKITRDYLELEGKPIQTSNIPTELFSEILEYVQLYHEYHQCNLPPPTPRLGDMPEAVVAFFTNIIYLRYGTENL</sequence>
<evidence type="ECO:0000256" key="6">
    <source>
        <dbReference type="SAM" id="MobiDB-lite"/>
    </source>
</evidence>
<dbReference type="GO" id="GO:0032259">
    <property type="term" value="P:methylation"/>
    <property type="evidence" value="ECO:0007669"/>
    <property type="project" value="UniProtKB-KW"/>
</dbReference>
<comment type="caution">
    <text evidence="7">The sequence shown here is derived from an EMBL/GenBank/DDBJ whole genome shotgun (WGS) entry which is preliminary data.</text>
</comment>
<dbReference type="InterPro" id="IPR050078">
    <property type="entry name" value="Ribosomal_L11_MeTrfase_PrmA"/>
</dbReference>
<dbReference type="OrthoDB" id="194386at2759"/>
<evidence type="ECO:0000256" key="5">
    <source>
        <dbReference type="ARBA" id="ARBA00042266"/>
    </source>
</evidence>
<keyword evidence="1" id="KW-0489">Methyltransferase</keyword>
<dbReference type="PANTHER" id="PTHR43648:SF1">
    <property type="entry name" value="ELECTRON TRANSFER FLAVOPROTEIN BETA SUBUNIT LYSINE METHYLTRANSFERASE"/>
    <property type="match status" value="1"/>
</dbReference>
<dbReference type="Gene3D" id="3.40.50.150">
    <property type="entry name" value="Vaccinia Virus protein VP39"/>
    <property type="match status" value="1"/>
</dbReference>
<accession>A0A2G5VLF7</accession>
<dbReference type="SUPFAM" id="SSF53335">
    <property type="entry name" value="S-adenosyl-L-methionine-dependent methyltransferases"/>
    <property type="match status" value="1"/>
</dbReference>
<feature type="compositionally biased region" description="Polar residues" evidence="6">
    <location>
        <begin position="269"/>
        <end position="314"/>
    </location>
</feature>
<evidence type="ECO:0000313" key="7">
    <source>
        <dbReference type="EMBL" id="PIC52527.1"/>
    </source>
</evidence>
<comment type="similarity">
    <text evidence="3">Belongs to the methyltransferase superfamily. ETFBKMT family.</text>
</comment>
<evidence type="ECO:0000313" key="8">
    <source>
        <dbReference type="Proteomes" id="UP000230233"/>
    </source>
</evidence>
<gene>
    <name evidence="7" type="primary">Cni-C37A2.6</name>
    <name evidence="7" type="synonym">Cnig_chr_I.g2596</name>
    <name evidence="7" type="ORF">B9Z55_002596</name>
</gene>
<feature type="region of interest" description="Disordered" evidence="6">
    <location>
        <begin position="269"/>
        <end position="369"/>
    </location>
</feature>
<dbReference type="GO" id="GO:0016279">
    <property type="term" value="F:protein-lysine N-methyltransferase activity"/>
    <property type="evidence" value="ECO:0007669"/>
    <property type="project" value="TreeGrafter"/>
</dbReference>
<reference evidence="8" key="1">
    <citation type="submission" date="2017-10" db="EMBL/GenBank/DDBJ databases">
        <title>Rapid genome shrinkage in a self-fertile nematode reveals novel sperm competition proteins.</title>
        <authorList>
            <person name="Yin D."/>
            <person name="Schwarz E.M."/>
            <person name="Thomas C.G."/>
            <person name="Felde R.L."/>
            <person name="Korf I.F."/>
            <person name="Cutter A.D."/>
            <person name="Schartner C.M."/>
            <person name="Ralston E.J."/>
            <person name="Meyer B.J."/>
            <person name="Haag E.S."/>
        </authorList>
    </citation>
    <scope>NUCLEOTIDE SEQUENCE [LARGE SCALE GENOMIC DNA]</scope>
    <source>
        <strain evidence="8">JU1422</strain>
    </source>
</reference>